<evidence type="ECO:0008006" key="4">
    <source>
        <dbReference type="Google" id="ProtNLM"/>
    </source>
</evidence>
<protein>
    <recommendedName>
        <fullName evidence="4">Terminase small subunit</fullName>
    </recommendedName>
</protein>
<feature type="region of interest" description="Disordered" evidence="1">
    <location>
        <begin position="66"/>
        <end position="94"/>
    </location>
</feature>
<dbReference type="RefSeq" id="WP_344492020.1">
    <property type="nucleotide sequence ID" value="NZ_BAAAUD010000013.1"/>
</dbReference>
<gene>
    <name evidence="2" type="ORF">GCM10010446_12970</name>
</gene>
<comment type="caution">
    <text evidence="2">The sequence shown here is derived from an EMBL/GenBank/DDBJ whole genome shotgun (WGS) entry which is preliminary data.</text>
</comment>
<evidence type="ECO:0000313" key="3">
    <source>
        <dbReference type="Proteomes" id="UP001500403"/>
    </source>
</evidence>
<evidence type="ECO:0000313" key="2">
    <source>
        <dbReference type="EMBL" id="GAA2929773.1"/>
    </source>
</evidence>
<reference evidence="3" key="1">
    <citation type="journal article" date="2019" name="Int. J. Syst. Evol. Microbiol.">
        <title>The Global Catalogue of Microorganisms (GCM) 10K type strain sequencing project: providing services to taxonomists for standard genome sequencing and annotation.</title>
        <authorList>
            <consortium name="The Broad Institute Genomics Platform"/>
            <consortium name="The Broad Institute Genome Sequencing Center for Infectious Disease"/>
            <person name="Wu L."/>
            <person name="Ma J."/>
        </authorList>
    </citation>
    <scope>NUCLEOTIDE SEQUENCE [LARGE SCALE GENOMIC DNA]</scope>
    <source>
        <strain evidence="3">JCM 9088</strain>
    </source>
</reference>
<feature type="compositionally biased region" description="Basic and acidic residues" evidence="1">
    <location>
        <begin position="76"/>
        <end position="94"/>
    </location>
</feature>
<dbReference type="Proteomes" id="UP001500403">
    <property type="component" value="Unassembled WGS sequence"/>
</dbReference>
<organism evidence="2 3">
    <name type="scientific">Streptomyces enissocaesilis</name>
    <dbReference type="NCBI Taxonomy" id="332589"/>
    <lineage>
        <taxon>Bacteria</taxon>
        <taxon>Bacillati</taxon>
        <taxon>Actinomycetota</taxon>
        <taxon>Actinomycetes</taxon>
        <taxon>Kitasatosporales</taxon>
        <taxon>Streptomycetaceae</taxon>
        <taxon>Streptomyces</taxon>
        <taxon>Streptomyces rochei group</taxon>
    </lineage>
</organism>
<evidence type="ECO:0000256" key="1">
    <source>
        <dbReference type="SAM" id="MobiDB-lite"/>
    </source>
</evidence>
<accession>A0ABP6JGE2</accession>
<dbReference type="EMBL" id="BAAAUD010000013">
    <property type="protein sequence ID" value="GAA2929773.1"/>
    <property type="molecule type" value="Genomic_DNA"/>
</dbReference>
<proteinExistence type="predicted"/>
<sequence length="94" mass="9907">MIADAIRAELDQLGVIVVSPGLAAVAINLAEALDEIPTGDAPTSKAVVADKLTAIMTKLRGLAPVQAKGDSVDDIAEQREKRRSEARRRSEQSG</sequence>
<name>A0ABP6JGE2_9ACTN</name>
<keyword evidence="3" id="KW-1185">Reference proteome</keyword>